<evidence type="ECO:0000313" key="2">
    <source>
        <dbReference type="EMBL" id="QJA77991.1"/>
    </source>
</evidence>
<protein>
    <submittedName>
        <fullName evidence="1">Uncharacterized protein</fullName>
    </submittedName>
</protein>
<proteinExistence type="predicted"/>
<evidence type="ECO:0000313" key="1">
    <source>
        <dbReference type="EMBL" id="QJA62311.1"/>
    </source>
</evidence>
<dbReference type="AlphaFoldDB" id="A0A6M3IZF8"/>
<name>A0A6M3IZF8_9ZZZZ</name>
<gene>
    <name evidence="2" type="ORF">MM415A01172_0026</name>
    <name evidence="1" type="ORF">MM415B00797_0026</name>
</gene>
<dbReference type="EMBL" id="MT141467">
    <property type="protein sequence ID" value="QJA62311.1"/>
    <property type="molecule type" value="Genomic_DNA"/>
</dbReference>
<reference evidence="1" key="1">
    <citation type="submission" date="2020-03" db="EMBL/GenBank/DDBJ databases">
        <title>The deep terrestrial virosphere.</title>
        <authorList>
            <person name="Holmfeldt K."/>
            <person name="Nilsson E."/>
            <person name="Simone D."/>
            <person name="Lopez-Fernandez M."/>
            <person name="Wu X."/>
            <person name="de Brujin I."/>
            <person name="Lundin D."/>
            <person name="Andersson A."/>
            <person name="Bertilsson S."/>
            <person name="Dopson M."/>
        </authorList>
    </citation>
    <scope>NUCLEOTIDE SEQUENCE</scope>
    <source>
        <strain evidence="2">MM415A01172</strain>
        <strain evidence="1">MM415B00797</strain>
    </source>
</reference>
<accession>A0A6M3IZF8</accession>
<dbReference type="EMBL" id="MT142313">
    <property type="protein sequence ID" value="QJA77991.1"/>
    <property type="molecule type" value="Genomic_DNA"/>
</dbReference>
<sequence>MNYEYFWLPEVIGDNGVYAGPSERAAPWLLTSDPYSAFRFDSKDECQKWIDEQRQNNVFRPIEHGFEII</sequence>
<organism evidence="1">
    <name type="scientific">viral metagenome</name>
    <dbReference type="NCBI Taxonomy" id="1070528"/>
    <lineage>
        <taxon>unclassified sequences</taxon>
        <taxon>metagenomes</taxon>
        <taxon>organismal metagenomes</taxon>
    </lineage>
</organism>